<accession>A0ABV5KSW8</accession>
<dbReference type="RefSeq" id="WP_377495876.1">
    <property type="nucleotide sequence ID" value="NZ_JBHMDO010000025.1"/>
</dbReference>
<keyword evidence="1" id="KW-1133">Transmembrane helix</keyword>
<gene>
    <name evidence="3" type="ORF">ACFFSY_16380</name>
</gene>
<reference evidence="3 4" key="1">
    <citation type="submission" date="2024-09" db="EMBL/GenBank/DDBJ databases">
        <authorList>
            <person name="Sun Q."/>
            <person name="Mori K."/>
        </authorList>
    </citation>
    <scope>NUCLEOTIDE SEQUENCE [LARGE SCALE GENOMIC DNA]</scope>
    <source>
        <strain evidence="3 4">TISTR 2452</strain>
    </source>
</reference>
<feature type="transmembrane region" description="Helical" evidence="1">
    <location>
        <begin position="9"/>
        <end position="30"/>
    </location>
</feature>
<sequence length="171" mass="19137">MRVPQFERYAVLTQGAASFLVGAIVGAIFYHSVFTANFEAVMIANSDMEQQLSQYEIDLKELRQFKNKHSVIKGVLPIQEDARDADGETIEFDELTKAELKKRVRANLNALLGTSIYDIGTNSKIARLLLDDKVFTGIYGNSYTIEIKTMLVSDNVLQVWFKASILKPSPG</sequence>
<keyword evidence="1" id="KW-0812">Transmembrane</keyword>
<evidence type="ECO:0000313" key="4">
    <source>
        <dbReference type="Proteomes" id="UP001589747"/>
    </source>
</evidence>
<comment type="caution">
    <text evidence="3">The sequence shown here is derived from an EMBL/GenBank/DDBJ whole genome shotgun (WGS) entry which is preliminary data.</text>
</comment>
<feature type="domain" description="Sporulation membrane protein YtrI C-terminal" evidence="2">
    <location>
        <begin position="87"/>
        <end position="163"/>
    </location>
</feature>
<protein>
    <recommendedName>
        <fullName evidence="2">Sporulation membrane protein YtrI C-terminal domain-containing protein</fullName>
    </recommendedName>
</protein>
<evidence type="ECO:0000259" key="2">
    <source>
        <dbReference type="Pfam" id="PF26347"/>
    </source>
</evidence>
<evidence type="ECO:0000256" key="1">
    <source>
        <dbReference type="SAM" id="Phobius"/>
    </source>
</evidence>
<keyword evidence="4" id="KW-1185">Reference proteome</keyword>
<evidence type="ECO:0000313" key="3">
    <source>
        <dbReference type="EMBL" id="MFB9327508.1"/>
    </source>
</evidence>
<proteinExistence type="predicted"/>
<dbReference type="InterPro" id="IPR058620">
    <property type="entry name" value="YtrI_C"/>
</dbReference>
<organism evidence="3 4">
    <name type="scientific">Paenibacillus aurantiacus</name>
    <dbReference type="NCBI Taxonomy" id="1936118"/>
    <lineage>
        <taxon>Bacteria</taxon>
        <taxon>Bacillati</taxon>
        <taxon>Bacillota</taxon>
        <taxon>Bacilli</taxon>
        <taxon>Bacillales</taxon>
        <taxon>Paenibacillaceae</taxon>
        <taxon>Paenibacillus</taxon>
    </lineage>
</organism>
<dbReference type="Pfam" id="PF26347">
    <property type="entry name" value="YtrI_sporulation"/>
    <property type="match status" value="1"/>
</dbReference>
<name>A0ABV5KSW8_9BACL</name>
<dbReference type="EMBL" id="JBHMDO010000025">
    <property type="protein sequence ID" value="MFB9327508.1"/>
    <property type="molecule type" value="Genomic_DNA"/>
</dbReference>
<dbReference type="Proteomes" id="UP001589747">
    <property type="component" value="Unassembled WGS sequence"/>
</dbReference>
<keyword evidence="1" id="KW-0472">Membrane</keyword>